<accession>A0ABQ8X8K5</accession>
<feature type="compositionally biased region" description="Basic and acidic residues" evidence="1">
    <location>
        <begin position="221"/>
        <end position="239"/>
    </location>
</feature>
<feature type="compositionally biased region" description="Polar residues" evidence="1">
    <location>
        <begin position="208"/>
        <end position="220"/>
    </location>
</feature>
<dbReference type="Proteomes" id="UP001150062">
    <property type="component" value="Unassembled WGS sequence"/>
</dbReference>
<dbReference type="EMBL" id="JAOAOG010000325">
    <property type="protein sequence ID" value="KAJ6229003.1"/>
    <property type="molecule type" value="Genomic_DNA"/>
</dbReference>
<organism evidence="2 3">
    <name type="scientific">Anaeramoeba flamelloides</name>
    <dbReference type="NCBI Taxonomy" id="1746091"/>
    <lineage>
        <taxon>Eukaryota</taxon>
        <taxon>Metamonada</taxon>
        <taxon>Anaeramoebidae</taxon>
        <taxon>Anaeramoeba</taxon>
    </lineage>
</organism>
<protein>
    <submittedName>
        <fullName evidence="2">Uncharacterized protein</fullName>
    </submittedName>
</protein>
<gene>
    <name evidence="2" type="ORF">M0813_08503</name>
</gene>
<evidence type="ECO:0000313" key="2">
    <source>
        <dbReference type="EMBL" id="KAJ6229003.1"/>
    </source>
</evidence>
<evidence type="ECO:0000256" key="1">
    <source>
        <dbReference type="SAM" id="MobiDB-lite"/>
    </source>
</evidence>
<reference evidence="2" key="1">
    <citation type="submission" date="2022-08" db="EMBL/GenBank/DDBJ databases">
        <title>Novel sulfate-reducing endosymbionts in the free-living metamonad Anaeramoeba.</title>
        <authorList>
            <person name="Jerlstrom-Hultqvist J."/>
            <person name="Cepicka I."/>
            <person name="Gallot-Lavallee L."/>
            <person name="Salas-Leiva D."/>
            <person name="Curtis B.A."/>
            <person name="Zahonova K."/>
            <person name="Pipaliya S."/>
            <person name="Dacks J."/>
            <person name="Roger A.J."/>
        </authorList>
    </citation>
    <scope>NUCLEOTIDE SEQUENCE</scope>
    <source>
        <strain evidence="2">Schooner1</strain>
    </source>
</reference>
<feature type="compositionally biased region" description="Low complexity" evidence="1">
    <location>
        <begin position="172"/>
        <end position="182"/>
    </location>
</feature>
<feature type="region of interest" description="Disordered" evidence="1">
    <location>
        <begin position="165"/>
        <end position="243"/>
    </location>
</feature>
<name>A0ABQ8X8K5_9EUKA</name>
<sequence>MKQNKTLKKNQTIGPLQYPSVTLQDINSGFSTNELFNNIYNFYVPIEMISFSNENVVNRSIWVSDDEQYSSNSDIVTIIIHSSRYLPKKTVNNESKPLGAFISFQFRNHMPPKYFMRRKNGIRSRYSSKQIGFSVRIQDFELVYKTSKVPTTFVSLKKYTTKPRIRRKRSWKSSASNSSTKSSFRKAKSLDNSQHKRKKFVKKINAKETASLSKETTSLSKETKSISKETTSRGEERMPKIAQSPSLMDTSRNYYQTSSPVVNEFVSIDNTSSPQTQLLKNQIEETLISSNVNQKQSFFDFQLLLKESTNLDHLELEHTKTTTTSFSLDEMLFSVPYNVHTSENEPIFDFDFNFDESIQDFKLSLENFIGETSFSLDTYSLPKSTSNFSIF</sequence>
<proteinExistence type="predicted"/>
<comment type="caution">
    <text evidence="2">The sequence shown here is derived from an EMBL/GenBank/DDBJ whole genome shotgun (WGS) entry which is preliminary data.</text>
</comment>
<keyword evidence="3" id="KW-1185">Reference proteome</keyword>
<evidence type="ECO:0000313" key="3">
    <source>
        <dbReference type="Proteomes" id="UP001150062"/>
    </source>
</evidence>
<feature type="compositionally biased region" description="Basic residues" evidence="1">
    <location>
        <begin position="195"/>
        <end position="204"/>
    </location>
</feature>